<dbReference type="InterPro" id="IPR000524">
    <property type="entry name" value="Tscrpt_reg_HTH_GntR"/>
</dbReference>
<evidence type="ECO:0000313" key="7">
    <source>
        <dbReference type="Proteomes" id="UP001527866"/>
    </source>
</evidence>
<dbReference type="PRINTS" id="PR00035">
    <property type="entry name" value="HTHGNTR"/>
</dbReference>
<dbReference type="Proteomes" id="UP001527866">
    <property type="component" value="Unassembled WGS sequence"/>
</dbReference>
<keyword evidence="7" id="KW-1185">Reference proteome</keyword>
<feature type="domain" description="HTH gntR-type" evidence="5">
    <location>
        <begin position="8"/>
        <end position="76"/>
    </location>
</feature>
<evidence type="ECO:0000256" key="2">
    <source>
        <dbReference type="ARBA" id="ARBA00023125"/>
    </source>
</evidence>
<dbReference type="PANTHER" id="PTHR44846:SF1">
    <property type="entry name" value="MANNOSYL-D-GLYCERATE TRANSPORT_METABOLISM SYSTEM REPRESSOR MNGR-RELATED"/>
    <property type="match status" value="1"/>
</dbReference>
<dbReference type="SUPFAM" id="SSF46785">
    <property type="entry name" value="Winged helix' DNA-binding domain"/>
    <property type="match status" value="1"/>
</dbReference>
<gene>
    <name evidence="6" type="ORF">O4J56_06820</name>
</gene>
<name>A0ABT4U074_9ACTN</name>
<protein>
    <submittedName>
        <fullName evidence="6">GntR family transcriptional regulator</fullName>
    </submittedName>
</protein>
<dbReference type="PROSITE" id="PS50949">
    <property type="entry name" value="HTH_GNTR"/>
    <property type="match status" value="1"/>
</dbReference>
<dbReference type="Pfam" id="PF00392">
    <property type="entry name" value="GntR"/>
    <property type="match status" value="1"/>
</dbReference>
<dbReference type="InterPro" id="IPR050679">
    <property type="entry name" value="Bact_HTH_transcr_reg"/>
</dbReference>
<dbReference type="PANTHER" id="PTHR44846">
    <property type="entry name" value="MANNOSYL-D-GLYCERATE TRANSPORT/METABOLISM SYSTEM REPRESSOR MNGR-RELATED"/>
    <property type="match status" value="1"/>
</dbReference>
<keyword evidence="2" id="KW-0238">DNA-binding</keyword>
<comment type="caution">
    <text evidence="6">The sequence shown here is derived from an EMBL/GenBank/DDBJ whole genome shotgun (WGS) entry which is preliminary data.</text>
</comment>
<dbReference type="CDD" id="cd07377">
    <property type="entry name" value="WHTH_GntR"/>
    <property type="match status" value="1"/>
</dbReference>
<accession>A0ABT4U074</accession>
<proteinExistence type="predicted"/>
<feature type="coiled-coil region" evidence="4">
    <location>
        <begin position="86"/>
        <end position="113"/>
    </location>
</feature>
<evidence type="ECO:0000313" key="6">
    <source>
        <dbReference type="EMBL" id="MDA2810347.1"/>
    </source>
</evidence>
<dbReference type="InterPro" id="IPR036388">
    <property type="entry name" value="WH-like_DNA-bd_sf"/>
</dbReference>
<evidence type="ECO:0000256" key="3">
    <source>
        <dbReference type="ARBA" id="ARBA00023163"/>
    </source>
</evidence>
<dbReference type="RefSeq" id="WP_270684429.1">
    <property type="nucleotide sequence ID" value="NZ_JAQFWQ010000013.1"/>
</dbReference>
<keyword evidence="1" id="KW-0805">Transcription regulation</keyword>
<reference evidence="6 7" key="1">
    <citation type="submission" date="2023-01" db="EMBL/GenBank/DDBJ databases">
        <title>Draft genome sequence of Nocardiopsis sp. RSe5-2 isolated from halophytes.</title>
        <authorList>
            <person name="Duangmal K."/>
            <person name="Chantavorakit T."/>
        </authorList>
    </citation>
    <scope>NUCLEOTIDE SEQUENCE [LARGE SCALE GENOMIC DNA]</scope>
    <source>
        <strain evidence="6 7">RSe5-2</strain>
    </source>
</reference>
<organism evidence="6 7">
    <name type="scientific">Nocardiopsis endophytica</name>
    <dbReference type="NCBI Taxonomy" id="3018445"/>
    <lineage>
        <taxon>Bacteria</taxon>
        <taxon>Bacillati</taxon>
        <taxon>Actinomycetota</taxon>
        <taxon>Actinomycetes</taxon>
        <taxon>Streptosporangiales</taxon>
        <taxon>Nocardiopsidaceae</taxon>
        <taxon>Nocardiopsis</taxon>
    </lineage>
</organism>
<dbReference type="EMBL" id="JAQFWQ010000013">
    <property type="protein sequence ID" value="MDA2810347.1"/>
    <property type="molecule type" value="Genomic_DNA"/>
</dbReference>
<keyword evidence="4" id="KW-0175">Coiled coil</keyword>
<evidence type="ECO:0000259" key="5">
    <source>
        <dbReference type="PROSITE" id="PS50949"/>
    </source>
</evidence>
<dbReference type="SMART" id="SM00345">
    <property type="entry name" value="HTH_GNTR"/>
    <property type="match status" value="1"/>
</dbReference>
<evidence type="ECO:0000256" key="1">
    <source>
        <dbReference type="ARBA" id="ARBA00023015"/>
    </source>
</evidence>
<dbReference type="Gene3D" id="1.10.10.10">
    <property type="entry name" value="Winged helix-like DNA-binding domain superfamily/Winged helix DNA-binding domain"/>
    <property type="match status" value="1"/>
</dbReference>
<sequence length="113" mass="12293">MATRAASSTPYIRIADDLRKRIASGEYPVGGPLPSGKVLAEEYKAARNTVASAIRVLREEGLVASEQGRGSYVLARPEEDRDEQGLEGVVKRLGELQGQVEQLSKRVAELEAR</sequence>
<evidence type="ECO:0000256" key="4">
    <source>
        <dbReference type="SAM" id="Coils"/>
    </source>
</evidence>
<keyword evidence="3" id="KW-0804">Transcription</keyword>
<dbReference type="InterPro" id="IPR036390">
    <property type="entry name" value="WH_DNA-bd_sf"/>
</dbReference>